<accession>M1WYB4</accession>
<dbReference type="Proteomes" id="UP000053051">
    <property type="component" value="Unassembled WGS sequence"/>
</dbReference>
<dbReference type="AlphaFoldDB" id="M1WYB4"/>
<proteinExistence type="predicted"/>
<sequence length="39" mass="4319">MIDDFCSTKQILFCQVEFEKTTYMSGLTEVAAVQLLASG</sequence>
<organism evidence="1 2">
    <name type="scientific">Richelia intracellularis HH01</name>
    <dbReference type="NCBI Taxonomy" id="1165094"/>
    <lineage>
        <taxon>Bacteria</taxon>
        <taxon>Bacillati</taxon>
        <taxon>Cyanobacteriota</taxon>
        <taxon>Cyanophyceae</taxon>
        <taxon>Nostocales</taxon>
        <taxon>Nostocaceae</taxon>
        <taxon>Richelia</taxon>
    </lineage>
</organism>
<evidence type="ECO:0000313" key="1">
    <source>
        <dbReference type="EMBL" id="CCH66757.1"/>
    </source>
</evidence>
<name>M1WYB4_9NOST</name>
<dbReference type="EMBL" id="CAIY01000027">
    <property type="protein sequence ID" value="CCH66757.1"/>
    <property type="molecule type" value="Genomic_DNA"/>
</dbReference>
<protein>
    <submittedName>
        <fullName evidence="1">Uncharacterized protein</fullName>
    </submittedName>
</protein>
<gene>
    <name evidence="1" type="ORF">RINTHH_6020</name>
</gene>
<keyword evidence="2" id="KW-1185">Reference proteome</keyword>
<reference evidence="2" key="2">
    <citation type="submission" date="2016-01" db="EMBL/GenBank/DDBJ databases">
        <title>Diatom-associated endosymboitic cyanobacterium lacks core nitrogen metabolism enzymes.</title>
        <authorList>
            <person name="Hilton J.A."/>
            <person name="Foster R.A."/>
            <person name="Tripp H.J."/>
            <person name="Carter B.J."/>
            <person name="Zehr J.P."/>
            <person name="Villareal T.A."/>
        </authorList>
    </citation>
    <scope>NUCLEOTIDE SEQUENCE [LARGE SCALE GENOMIC DNA]</scope>
    <source>
        <strain evidence="2">HH01</strain>
    </source>
</reference>
<evidence type="ECO:0000313" key="2">
    <source>
        <dbReference type="Proteomes" id="UP000053051"/>
    </source>
</evidence>
<reference evidence="1 2" key="1">
    <citation type="submission" date="2012-05" db="EMBL/GenBank/DDBJ databases">
        <authorList>
            <person name="Hilton J."/>
        </authorList>
    </citation>
    <scope>NUCLEOTIDE SEQUENCE [LARGE SCALE GENOMIC DNA]</scope>
    <source>
        <strain evidence="1 2">HH01</strain>
    </source>
</reference>
<comment type="caution">
    <text evidence="1">The sequence shown here is derived from an EMBL/GenBank/DDBJ whole genome shotgun (WGS) entry which is preliminary data.</text>
</comment>